<name>X1CH75_9ZZZZ</name>
<comment type="caution">
    <text evidence="3">The sequence shown here is derived from an EMBL/GenBank/DDBJ whole genome shotgun (WGS) entry which is preliminary data.</text>
</comment>
<dbReference type="AlphaFoldDB" id="X1CH75"/>
<dbReference type="PANTHER" id="PTHR46401">
    <property type="entry name" value="GLYCOSYLTRANSFERASE WBBK-RELATED"/>
    <property type="match status" value="1"/>
</dbReference>
<feature type="non-terminal residue" evidence="3">
    <location>
        <position position="1"/>
    </location>
</feature>
<gene>
    <name evidence="3" type="ORF">S01H4_24174</name>
</gene>
<evidence type="ECO:0000259" key="2">
    <source>
        <dbReference type="Pfam" id="PF00534"/>
    </source>
</evidence>
<organism evidence="3">
    <name type="scientific">marine sediment metagenome</name>
    <dbReference type="NCBI Taxonomy" id="412755"/>
    <lineage>
        <taxon>unclassified sequences</taxon>
        <taxon>metagenomes</taxon>
        <taxon>ecological metagenomes</taxon>
    </lineage>
</organism>
<protein>
    <recommendedName>
        <fullName evidence="2">Glycosyl transferase family 1 domain-containing protein</fullName>
    </recommendedName>
</protein>
<accession>X1CH75</accession>
<feature type="domain" description="Glycosyl transferase family 1" evidence="2">
    <location>
        <begin position="136"/>
        <end position="257"/>
    </location>
</feature>
<dbReference type="SUPFAM" id="SSF53756">
    <property type="entry name" value="UDP-Glycosyltransferase/glycogen phosphorylase"/>
    <property type="match status" value="1"/>
</dbReference>
<evidence type="ECO:0000256" key="1">
    <source>
        <dbReference type="ARBA" id="ARBA00022679"/>
    </source>
</evidence>
<evidence type="ECO:0000313" key="3">
    <source>
        <dbReference type="EMBL" id="GAG83586.1"/>
    </source>
</evidence>
<sequence length="297" mass="35101">IKYGTACPALINKKTCYKCINYWRTLRVLIGDKPKGWEKSFKSVIYTIFYKFRYYLIRLNFMLMNRASINVVASPLMQNFLSHSVNPEKIKIINITPIEKKKEYILNFKKIKGNLMKQIELIKNLLLFITPTYKGYHKGENFIKKLIKKLPESYKIIIVGKKIDQNEINERILNLDQVELDYLYFLYHKSKITLVPSFYSEAFGRIIIESFINKTPVISSPNCGANYFFKEKKFLKVVPLKLHLWKKAIKTIIEKPPKIDVKDINLIYKHFSADKSKKDFLNLIRSLIKEDIKIKQN</sequence>
<proteinExistence type="predicted"/>
<dbReference type="Gene3D" id="3.40.50.2000">
    <property type="entry name" value="Glycogen Phosphorylase B"/>
    <property type="match status" value="1"/>
</dbReference>
<dbReference type="InterPro" id="IPR001296">
    <property type="entry name" value="Glyco_trans_1"/>
</dbReference>
<keyword evidence="1" id="KW-0808">Transferase</keyword>
<dbReference type="GO" id="GO:0016757">
    <property type="term" value="F:glycosyltransferase activity"/>
    <property type="evidence" value="ECO:0007669"/>
    <property type="project" value="InterPro"/>
</dbReference>
<dbReference type="GO" id="GO:0009103">
    <property type="term" value="P:lipopolysaccharide biosynthetic process"/>
    <property type="evidence" value="ECO:0007669"/>
    <property type="project" value="TreeGrafter"/>
</dbReference>
<dbReference type="EMBL" id="BART01011323">
    <property type="protein sequence ID" value="GAG83586.1"/>
    <property type="molecule type" value="Genomic_DNA"/>
</dbReference>
<dbReference type="PANTHER" id="PTHR46401:SF2">
    <property type="entry name" value="GLYCOSYLTRANSFERASE WBBK-RELATED"/>
    <property type="match status" value="1"/>
</dbReference>
<reference evidence="3" key="1">
    <citation type="journal article" date="2014" name="Front. Microbiol.">
        <title>High frequency of phylogenetically diverse reductive dehalogenase-homologous genes in deep subseafloor sedimentary metagenomes.</title>
        <authorList>
            <person name="Kawai M."/>
            <person name="Futagami T."/>
            <person name="Toyoda A."/>
            <person name="Takaki Y."/>
            <person name="Nishi S."/>
            <person name="Hori S."/>
            <person name="Arai W."/>
            <person name="Tsubouchi T."/>
            <person name="Morono Y."/>
            <person name="Uchiyama I."/>
            <person name="Ito T."/>
            <person name="Fujiyama A."/>
            <person name="Inagaki F."/>
            <person name="Takami H."/>
        </authorList>
    </citation>
    <scope>NUCLEOTIDE SEQUENCE</scope>
    <source>
        <strain evidence="3">Expedition CK06-06</strain>
    </source>
</reference>
<dbReference type="Pfam" id="PF00534">
    <property type="entry name" value="Glycos_transf_1"/>
    <property type="match status" value="1"/>
</dbReference>